<dbReference type="GO" id="GO:0030288">
    <property type="term" value="C:outer membrane-bounded periplasmic space"/>
    <property type="evidence" value="ECO:0007669"/>
    <property type="project" value="TreeGrafter"/>
</dbReference>
<keyword evidence="7" id="KW-1185">Reference proteome</keyword>
<dbReference type="Pfam" id="PF06835">
    <property type="entry name" value="LptC"/>
    <property type="match status" value="1"/>
</dbReference>
<dbReference type="Gene3D" id="2.60.450.10">
    <property type="entry name" value="Lipopolysaccharide (LPS) transport protein A like domain"/>
    <property type="match status" value="1"/>
</dbReference>
<organism evidence="6 7">
    <name type="scientific">Caldimonas brevitalea</name>
    <dbReference type="NCBI Taxonomy" id="413882"/>
    <lineage>
        <taxon>Bacteria</taxon>
        <taxon>Pseudomonadati</taxon>
        <taxon>Pseudomonadota</taxon>
        <taxon>Betaproteobacteria</taxon>
        <taxon>Burkholderiales</taxon>
        <taxon>Sphaerotilaceae</taxon>
        <taxon>Caldimonas</taxon>
    </lineage>
</organism>
<reference evidence="6 7" key="1">
    <citation type="submission" date="2015-05" db="EMBL/GenBank/DDBJ databases">
        <authorList>
            <person name="Tang B."/>
            <person name="Yu Y."/>
        </authorList>
    </citation>
    <scope>NUCLEOTIDE SEQUENCE [LARGE SCALE GENOMIC DNA]</scope>
    <source>
        <strain evidence="6 7">DSM 7029</strain>
    </source>
</reference>
<keyword evidence="4" id="KW-1133">Transmembrane helix</keyword>
<accession>A0A0G3BW37</accession>
<evidence type="ECO:0000256" key="5">
    <source>
        <dbReference type="ARBA" id="ARBA00023136"/>
    </source>
</evidence>
<evidence type="ECO:0000256" key="3">
    <source>
        <dbReference type="ARBA" id="ARBA00022692"/>
    </source>
</evidence>
<dbReference type="NCBIfam" id="TIGR04409">
    <property type="entry name" value="LptC_YrbK"/>
    <property type="match status" value="1"/>
</dbReference>
<evidence type="ECO:0000256" key="4">
    <source>
        <dbReference type="ARBA" id="ARBA00022989"/>
    </source>
</evidence>
<proteinExistence type="predicted"/>
<sequence length="222" mass="24227">MAAAPAGAPSNQGLQSWRRWIDDVSGYLPLLLLALLAAGTYWLVQHTPVPDGPQGEAAPRHEPDYVMTKFSLQHFTGAGRPSTWVEGLELRHFPDTDTLEIDKVKLRSVDEQGRITRGTANRALSNGDGSEIQLLGAAHVVREAGSGPKTSQNQRLEFSGEYLQVFTETERVVSHLPVTLRQGDVEVQGASLYYDNQERVLELKGQVRGSMPARPTSPSAAS</sequence>
<gene>
    <name evidence="6" type="primary">lptC</name>
    <name evidence="6" type="ORF">AAW51_5547</name>
</gene>
<keyword evidence="3" id="KW-0812">Transmembrane</keyword>
<dbReference type="PANTHER" id="PTHR37481">
    <property type="entry name" value="LIPOPOLYSACCHARIDE EXPORT SYSTEM PROTEIN LPTC"/>
    <property type="match status" value="1"/>
</dbReference>
<dbReference type="GO" id="GO:0017089">
    <property type="term" value="F:glycolipid transfer activity"/>
    <property type="evidence" value="ECO:0007669"/>
    <property type="project" value="TreeGrafter"/>
</dbReference>
<dbReference type="RefSeq" id="WP_238947710.1">
    <property type="nucleotide sequence ID" value="NZ_CP011371.1"/>
</dbReference>
<dbReference type="STRING" id="413882.AAW51_5547"/>
<keyword evidence="2" id="KW-0997">Cell inner membrane</keyword>
<dbReference type="GO" id="GO:0005886">
    <property type="term" value="C:plasma membrane"/>
    <property type="evidence" value="ECO:0007669"/>
    <property type="project" value="InterPro"/>
</dbReference>
<protein>
    <submittedName>
        <fullName evidence="6">Lipopolysaccharide export system protein LptC</fullName>
    </submittedName>
</protein>
<dbReference type="GO" id="GO:0015221">
    <property type="term" value="F:lipopolysaccharide transmembrane transporter activity"/>
    <property type="evidence" value="ECO:0007669"/>
    <property type="project" value="InterPro"/>
</dbReference>
<evidence type="ECO:0000313" key="7">
    <source>
        <dbReference type="Proteomes" id="UP000035352"/>
    </source>
</evidence>
<dbReference type="KEGG" id="pbh:AAW51_5547"/>
<evidence type="ECO:0000256" key="1">
    <source>
        <dbReference type="ARBA" id="ARBA00022475"/>
    </source>
</evidence>
<dbReference type="AlphaFoldDB" id="A0A0G3BW37"/>
<keyword evidence="1" id="KW-1003">Cell membrane</keyword>
<dbReference type="InterPro" id="IPR010664">
    <property type="entry name" value="LipoPS_assembly_LptC-rel"/>
</dbReference>
<keyword evidence="5" id="KW-0472">Membrane</keyword>
<dbReference type="PANTHER" id="PTHR37481:SF1">
    <property type="entry name" value="LIPOPOLYSACCHARIDE EXPORT SYSTEM PROTEIN LPTC"/>
    <property type="match status" value="1"/>
</dbReference>
<name>A0A0G3BW37_9BURK</name>
<dbReference type="Proteomes" id="UP000035352">
    <property type="component" value="Chromosome"/>
</dbReference>
<dbReference type="InterPro" id="IPR052363">
    <property type="entry name" value="LPS_export_LptC"/>
</dbReference>
<evidence type="ECO:0000313" key="6">
    <source>
        <dbReference type="EMBL" id="AKJ32238.1"/>
    </source>
</evidence>
<dbReference type="InterPro" id="IPR026265">
    <property type="entry name" value="LptC"/>
</dbReference>
<dbReference type="EMBL" id="CP011371">
    <property type="protein sequence ID" value="AKJ32238.1"/>
    <property type="molecule type" value="Genomic_DNA"/>
</dbReference>
<evidence type="ECO:0000256" key="2">
    <source>
        <dbReference type="ARBA" id="ARBA00022519"/>
    </source>
</evidence>
<dbReference type="PATRIC" id="fig|413882.6.peg.5798"/>